<feature type="transmembrane region" description="Helical" evidence="9">
    <location>
        <begin position="488"/>
        <end position="508"/>
    </location>
</feature>
<dbReference type="HOGENOM" id="CLU_007894_3_0_10"/>
<dbReference type="OrthoDB" id="9805019at2"/>
<evidence type="ECO:0000259" key="13">
    <source>
        <dbReference type="Pfam" id="PF21760"/>
    </source>
</evidence>
<dbReference type="Proteomes" id="UP000027616">
    <property type="component" value="Chromosome I"/>
</dbReference>
<comment type="similarity">
    <text evidence="10">Belongs to the SecD/SecF family. SecF subfamily.</text>
</comment>
<dbReference type="GO" id="GO:0015450">
    <property type="term" value="F:protein-transporting ATPase activity"/>
    <property type="evidence" value="ECO:0007669"/>
    <property type="project" value="InterPro"/>
</dbReference>
<keyword evidence="2 9" id="KW-0813">Transport</keyword>
<reference evidence="15 16" key="1">
    <citation type="journal article" date="2015" name="Genome Announc.">
        <title>Complete Genome Sequence of the Novel Leech Symbiont Mucinivorans hirudinis M3T.</title>
        <authorList>
            <person name="Nelson M.C."/>
            <person name="Bomar L."/>
            <person name="Graf J."/>
        </authorList>
    </citation>
    <scope>NUCLEOTIDE SEQUENCE [LARGE SCALE GENOMIC DNA]</scope>
    <source>
        <strain evidence="16">M3</strain>
    </source>
</reference>
<dbReference type="InterPro" id="IPR005791">
    <property type="entry name" value="SecD"/>
</dbReference>
<feature type="transmembrane region" description="Helical" evidence="9">
    <location>
        <begin position="583"/>
        <end position="605"/>
    </location>
</feature>
<dbReference type="InterPro" id="IPR005665">
    <property type="entry name" value="SecF_bac"/>
</dbReference>
<evidence type="ECO:0000256" key="7">
    <source>
        <dbReference type="ARBA" id="ARBA00023010"/>
    </source>
</evidence>
<comment type="subunit">
    <text evidence="10">Forms a complex with SecD. Part of the essential Sec protein translocation apparatus which comprises SecA, SecYEG and auxiliary proteins SecDF. Other proteins may also be involved.</text>
</comment>
<dbReference type="InterPro" id="IPR022646">
    <property type="entry name" value="SecD/SecF_CS"/>
</dbReference>
<dbReference type="NCBIfam" id="NF009585">
    <property type="entry name" value="PRK13024.1-5"/>
    <property type="match status" value="1"/>
</dbReference>
<comment type="similarity">
    <text evidence="9">Belongs to the SecD/SecF family. SecD subfamily.</text>
</comment>
<keyword evidence="8 9" id="KW-0472">Membrane</keyword>
<dbReference type="PANTHER" id="PTHR30081">
    <property type="entry name" value="PROTEIN-EXPORT MEMBRANE PROTEIN SEC"/>
    <property type="match status" value="1"/>
</dbReference>
<dbReference type="InterPro" id="IPR054384">
    <property type="entry name" value="SecDF_P1_head"/>
</dbReference>
<dbReference type="PANTHER" id="PTHR30081:SF1">
    <property type="entry name" value="PROTEIN TRANSLOCASE SUBUNIT SECD"/>
    <property type="match status" value="1"/>
</dbReference>
<name>A0A060RCH9_9BACT</name>
<dbReference type="KEGG" id="rbc:BN938_1421"/>
<comment type="caution">
    <text evidence="9">Lacks conserved residue(s) required for the propagation of feature annotation.</text>
</comment>
<organism evidence="15 16">
    <name type="scientific">Mucinivorans hirudinis</name>
    <dbReference type="NCBI Taxonomy" id="1433126"/>
    <lineage>
        <taxon>Bacteria</taxon>
        <taxon>Pseudomonadati</taxon>
        <taxon>Bacteroidota</taxon>
        <taxon>Bacteroidia</taxon>
        <taxon>Bacteroidales</taxon>
        <taxon>Rikenellaceae</taxon>
        <taxon>Mucinivorans</taxon>
    </lineage>
</organism>
<dbReference type="AlphaFoldDB" id="A0A060RCH9"/>
<dbReference type="eggNOG" id="COG0341">
    <property type="taxonomic scope" value="Bacteria"/>
</dbReference>
<evidence type="ECO:0000259" key="12">
    <source>
        <dbReference type="Pfam" id="PF02355"/>
    </source>
</evidence>
<proteinExistence type="inferred from homology"/>
<feature type="signal peptide" evidence="11">
    <location>
        <begin position="1"/>
        <end position="25"/>
    </location>
</feature>
<keyword evidence="7 9" id="KW-0811">Translocation</keyword>
<evidence type="ECO:0000256" key="1">
    <source>
        <dbReference type="ARBA" id="ARBA00004651"/>
    </source>
</evidence>
<feature type="transmembrane region" description="Helical" evidence="9">
    <location>
        <begin position="837"/>
        <end position="856"/>
    </location>
</feature>
<dbReference type="InterPro" id="IPR022645">
    <property type="entry name" value="SecD/SecF_bac"/>
</dbReference>
<feature type="chain" id="PRO_5001589582" description="Multifunctional fusion protein" evidence="11">
    <location>
        <begin position="26"/>
        <end position="981"/>
    </location>
</feature>
<dbReference type="NCBIfam" id="TIGR01129">
    <property type="entry name" value="secD"/>
    <property type="match status" value="1"/>
</dbReference>
<keyword evidence="11" id="KW-0732">Signal</keyword>
<evidence type="ECO:0000259" key="14">
    <source>
        <dbReference type="Pfam" id="PF22599"/>
    </source>
</evidence>
<dbReference type="NCBIfam" id="TIGR00966">
    <property type="entry name" value="transloc_SecF"/>
    <property type="match status" value="1"/>
</dbReference>
<dbReference type="eggNOG" id="COG0342">
    <property type="taxonomic scope" value="Bacteria"/>
</dbReference>
<dbReference type="InterPro" id="IPR022813">
    <property type="entry name" value="SecD/SecF_arch_bac"/>
</dbReference>
<evidence type="ECO:0000256" key="6">
    <source>
        <dbReference type="ARBA" id="ARBA00022989"/>
    </source>
</evidence>
<feature type="domain" description="SecDF P1 head subdomain" evidence="14">
    <location>
        <begin position="370"/>
        <end position="466"/>
    </location>
</feature>
<dbReference type="GO" id="GO:0005886">
    <property type="term" value="C:plasma membrane"/>
    <property type="evidence" value="ECO:0007669"/>
    <property type="project" value="UniProtKB-SubCell"/>
</dbReference>
<comment type="function">
    <text evidence="9">Part of the Sec protein translocase complex. Interacts with the SecYEG preprotein conducting channel. SecDF uses the proton motive force (PMF) to complete protein translocation after the ATP-dependent function of SecA.</text>
</comment>
<keyword evidence="5 9" id="KW-0653">Protein transport</keyword>
<dbReference type="Pfam" id="PF22599">
    <property type="entry name" value="SecDF_P1_head"/>
    <property type="match status" value="1"/>
</dbReference>
<keyword evidence="3 9" id="KW-1003">Cell membrane</keyword>
<feature type="domain" description="Protein export membrane protein SecD/SecF C-terminal" evidence="12">
    <location>
        <begin position="785"/>
        <end position="969"/>
    </location>
</feature>
<evidence type="ECO:0000313" key="16">
    <source>
        <dbReference type="Proteomes" id="UP000027616"/>
    </source>
</evidence>
<evidence type="ECO:0000256" key="4">
    <source>
        <dbReference type="ARBA" id="ARBA00022692"/>
    </source>
</evidence>
<dbReference type="HAMAP" id="MF_01463_B">
    <property type="entry name" value="SecD_B"/>
    <property type="match status" value="1"/>
</dbReference>
<evidence type="ECO:0000256" key="8">
    <source>
        <dbReference type="ARBA" id="ARBA00023136"/>
    </source>
</evidence>
<evidence type="ECO:0000256" key="3">
    <source>
        <dbReference type="ARBA" id="ARBA00022475"/>
    </source>
</evidence>
<feature type="transmembrane region" description="Helical" evidence="9">
    <location>
        <begin position="913"/>
        <end position="935"/>
    </location>
</feature>
<sequence>MQNKGAFRFFAILLAVACAFQLSFTFVTQSVQKKSEGMSAEQQSAYLDSMKSQVVYNLGFTKYTYGECLEREINLGLDLRGGMNVTLEIAVEDIVRALAGSNAQTPAFQAAVAAAKKAQASSTDDFITLFANEFIKANPTTTLASVFGTMELRDKVLPSSTNDEVIKVLRAEADGAINNSFNILSRRIDRFGVVQPNIQRLDQSGRILVELPGVKDPERVRKLLQGTANLEFWTTYTAAEIAPYMVQANSIVTSMAADTTSTTTVSEVIEQTPDTDSTDNIVASLTATDSTKVDPTQSSLLSYLQISQGDSPVIGMAMSFDTTKVNRYLNMPQVRALFPRDAKFMWSVKGIKGNAQVYELYAIKGTSDGRAPLDGSAIESASGQHSDMSSSSEVTMNMNAAGARTWARLTADNVEKFIAVVLDETVYSCPRVKSEITGGRSQITGDFSLQEAKDLANVLESGKLPAPARIVQEAIVGPSLGQESINSGMTSFILAFALVLIYMIFFYSRAGLVSSFALIANLFFLFGVLVSFGAVLTLPGIAGIVLTMGMAVDANVIIFERIKEELKAGKGLSLSVKDGFKNAYSAIIDGNMTTLITGIVLFIFGTGPVQGFATTLIIGIITSLFCAIFITRLIFEPMLEKGKDISFSNKLTRNFLDNTKFDFIKARKITYIISAIVFSVTIISLATRGLQQGIDFTGGRTYIVRFDKDVTANEVRTALQNVFTDDCLVKQFGTKEQMQMSITTQYKYNDDDPGVTNEINVMMYNALKSFYNGNISESDFTTTVANPLGIISSQKVNASIAHDIVINSYIAVFFALIMIGLYIALRFRKWQYGMGGIISLLHDAVITIGVFSLFYTVMPFNMSVDQSFIAAILTIIGYSINDTVIIFDRIRENIHNHPRRTLKENMNNAMNQTLARTVNTAGTTIVVLLAIFIFGGEVIRGFIFALLFGVFIGTFSSIFVATPVAYDFMMRKLKKEEAAKK</sequence>
<feature type="transmembrane region" description="Helical" evidence="9">
    <location>
        <begin position="611"/>
        <end position="635"/>
    </location>
</feature>
<dbReference type="SUPFAM" id="SSF82866">
    <property type="entry name" value="Multidrug efflux transporter AcrB transmembrane domain"/>
    <property type="match status" value="2"/>
</dbReference>
<dbReference type="STRING" id="1433126.BN938_1421"/>
<feature type="transmembrane region" description="Helical" evidence="9">
    <location>
        <begin position="868"/>
        <end position="887"/>
    </location>
</feature>
<dbReference type="PATRIC" id="fig|1433126.3.peg.1406"/>
<feature type="domain" description="Protein export membrane protein SecD/SecF C-terminal" evidence="12">
    <location>
        <begin position="469"/>
        <end position="635"/>
    </location>
</feature>
<feature type="transmembrane region" description="Helical" evidence="9">
    <location>
        <begin position="941"/>
        <end position="966"/>
    </location>
</feature>
<feature type="domain" description="Protein translocase subunit SecDF P1" evidence="13">
    <location>
        <begin position="178"/>
        <end position="234"/>
    </location>
</feature>
<dbReference type="Gene3D" id="3.30.1360.200">
    <property type="match status" value="1"/>
</dbReference>
<comment type="subcellular location">
    <subcellularLocation>
        <location evidence="1 9">Cell membrane</location>
        <topology evidence="1 9">Multi-pass membrane protein</topology>
    </subcellularLocation>
</comment>
<dbReference type="EMBL" id="HG934468">
    <property type="protein sequence ID" value="CDN31508.1"/>
    <property type="molecule type" value="Genomic_DNA"/>
</dbReference>
<evidence type="ECO:0000256" key="2">
    <source>
        <dbReference type="ARBA" id="ARBA00022448"/>
    </source>
</evidence>
<evidence type="ECO:0000256" key="10">
    <source>
        <dbReference type="HAMAP-Rule" id="MF_01464"/>
    </source>
</evidence>
<dbReference type="Pfam" id="PF07549">
    <property type="entry name" value="Sec_GG"/>
    <property type="match status" value="2"/>
</dbReference>
<dbReference type="Pfam" id="PF21760">
    <property type="entry name" value="SecD_1st"/>
    <property type="match status" value="1"/>
</dbReference>
<dbReference type="PRINTS" id="PR01755">
    <property type="entry name" value="SECFTRNLCASE"/>
</dbReference>
<dbReference type="InterPro" id="IPR048634">
    <property type="entry name" value="SecD_SecF_C"/>
</dbReference>
<keyword evidence="16" id="KW-1185">Reference proteome</keyword>
<dbReference type="InterPro" id="IPR055344">
    <property type="entry name" value="SecD_SecF_C_bact"/>
</dbReference>
<dbReference type="Gene3D" id="1.20.1640.10">
    <property type="entry name" value="Multidrug efflux transporter AcrB transmembrane domain"/>
    <property type="match status" value="2"/>
</dbReference>
<protein>
    <recommendedName>
        <fullName evidence="9 10">Multifunctional fusion protein</fullName>
    </recommendedName>
    <domain>
        <recommendedName>
            <fullName evidence="9">Protein translocase subunit SecD</fullName>
        </recommendedName>
    </domain>
    <domain>
        <recommendedName>
            <fullName evidence="10">Protein-export membrane protein SecF</fullName>
        </recommendedName>
    </domain>
</protein>
<evidence type="ECO:0000256" key="9">
    <source>
        <dbReference type="HAMAP-Rule" id="MF_01463"/>
    </source>
</evidence>
<feature type="transmembrane region" description="Helical" evidence="9">
    <location>
        <begin position="541"/>
        <end position="562"/>
    </location>
</feature>
<dbReference type="GO" id="GO:0043952">
    <property type="term" value="P:protein transport by the Sec complex"/>
    <property type="evidence" value="ECO:0007669"/>
    <property type="project" value="UniProtKB-UniRule"/>
</dbReference>
<dbReference type="FunFam" id="1.20.1640.10:FF:000004">
    <property type="entry name" value="Protein translocase subunit SecD"/>
    <property type="match status" value="1"/>
</dbReference>
<accession>A0A060RCH9</accession>
<keyword evidence="4 9" id="KW-0812">Transmembrane</keyword>
<keyword evidence="6 9" id="KW-1133">Transmembrane helix</keyword>
<dbReference type="NCBIfam" id="TIGR00916">
    <property type="entry name" value="2A0604s01"/>
    <property type="match status" value="1"/>
</dbReference>
<evidence type="ECO:0000313" key="15">
    <source>
        <dbReference type="EMBL" id="CDN31508.1"/>
    </source>
</evidence>
<evidence type="ECO:0000256" key="11">
    <source>
        <dbReference type="SAM" id="SignalP"/>
    </source>
</evidence>
<dbReference type="Pfam" id="PF02355">
    <property type="entry name" value="SecD_SecF_C"/>
    <property type="match status" value="2"/>
</dbReference>
<evidence type="ECO:0000256" key="5">
    <source>
        <dbReference type="ARBA" id="ARBA00022927"/>
    </source>
</evidence>
<feature type="transmembrane region" description="Helical" evidence="9">
    <location>
        <begin position="669"/>
        <end position="687"/>
    </location>
</feature>
<feature type="transmembrane region" description="Helical" evidence="9">
    <location>
        <begin position="804"/>
        <end position="825"/>
    </location>
</feature>
<dbReference type="InterPro" id="IPR048631">
    <property type="entry name" value="SecD_1st"/>
</dbReference>
<dbReference type="GO" id="GO:0006605">
    <property type="term" value="P:protein targeting"/>
    <property type="evidence" value="ECO:0007669"/>
    <property type="project" value="UniProtKB-UniRule"/>
</dbReference>
<comment type="subunit">
    <text evidence="9">Forms a complex with SecF. Part of the essential Sec protein translocation apparatus which comprises SecA, SecYEG and auxiliary proteins SecDF. Other proteins may also be involved.</text>
</comment>
<feature type="transmembrane region" description="Helical" evidence="9">
    <location>
        <begin position="515"/>
        <end position="535"/>
    </location>
</feature>
<dbReference type="HAMAP" id="MF_01464_B">
    <property type="entry name" value="SecF_B"/>
    <property type="match status" value="1"/>
</dbReference>
<dbReference type="Gene3D" id="3.30.70.3220">
    <property type="match status" value="1"/>
</dbReference>
<gene>
    <name evidence="10" type="primary">secF</name>
    <name evidence="9" type="synonym">secD</name>
    <name evidence="15" type="ORF">BN938_1421</name>
</gene>
<dbReference type="GO" id="GO:0065002">
    <property type="term" value="P:intracellular protein transmembrane transport"/>
    <property type="evidence" value="ECO:0007669"/>
    <property type="project" value="UniProtKB-UniRule"/>
</dbReference>